<protein>
    <submittedName>
        <fullName evidence="1">Uncharacterized protein</fullName>
    </submittedName>
</protein>
<name>A0ACC0YZS9_9ROSI</name>
<dbReference type="EMBL" id="CM047738">
    <property type="protein sequence ID" value="KAJ0044491.1"/>
    <property type="molecule type" value="Genomic_DNA"/>
</dbReference>
<accession>A0ACC0YZS9</accession>
<keyword evidence="2" id="KW-1185">Reference proteome</keyword>
<gene>
    <name evidence="1" type="ORF">Pint_06312</name>
</gene>
<organism evidence="1 2">
    <name type="scientific">Pistacia integerrima</name>
    <dbReference type="NCBI Taxonomy" id="434235"/>
    <lineage>
        <taxon>Eukaryota</taxon>
        <taxon>Viridiplantae</taxon>
        <taxon>Streptophyta</taxon>
        <taxon>Embryophyta</taxon>
        <taxon>Tracheophyta</taxon>
        <taxon>Spermatophyta</taxon>
        <taxon>Magnoliopsida</taxon>
        <taxon>eudicotyledons</taxon>
        <taxon>Gunneridae</taxon>
        <taxon>Pentapetalae</taxon>
        <taxon>rosids</taxon>
        <taxon>malvids</taxon>
        <taxon>Sapindales</taxon>
        <taxon>Anacardiaceae</taxon>
        <taxon>Pistacia</taxon>
    </lineage>
</organism>
<evidence type="ECO:0000313" key="2">
    <source>
        <dbReference type="Proteomes" id="UP001163603"/>
    </source>
</evidence>
<proteinExistence type="predicted"/>
<dbReference type="Proteomes" id="UP001163603">
    <property type="component" value="Chromosome 3"/>
</dbReference>
<sequence length="476" mass="52523">MSKSSSTALLLLLTSFILQLAATAIAIGVNYGTLGNNLPPPAEVANFLATKTYIDRIKIFDTNPEILRGFANTNISVTVTAGNGDIPALTKLDTARQWVAANIAPYYPQTKIIRVAVGNEILQSAVKEWIYNLLLAMKTLNQALVDAGFKDIKVSTPHTLGFLQTSEPPSEGRFRVGYDKQIIAPMLQFLRETKSVFMINPYPYFGYSPKMENYAVFKANQGLYDKNTRITYFNMFDAQMDAVYSAMKRLGYGDVPIVVAETGWPSAGDPDQPACTMENARSFNWGLVRHVKARRGTPLMPNRRFEAYIFGLFNENLKPGPTAERNFGLFYPDFTPVYDAAIMKVTLTQPTQNPSPIAGKKYCVAKAEADDKALQANIEYVCSKGIDCKPIQAGGACFDPNTVRSHAAFIMNSYYNFHGRQDFNCDFGGTGVITTQNPSKTAMATVSTREIVLADGEMGGFINSRLRLEKCYLCAA</sequence>
<comment type="caution">
    <text evidence="1">The sequence shown here is derived from an EMBL/GenBank/DDBJ whole genome shotgun (WGS) entry which is preliminary data.</text>
</comment>
<reference evidence="2" key="1">
    <citation type="journal article" date="2023" name="G3 (Bethesda)">
        <title>Genome assembly and association tests identify interacting loci associated with vigor, precocity, and sex in interspecific pistachio rootstocks.</title>
        <authorList>
            <person name="Palmer W."/>
            <person name="Jacygrad E."/>
            <person name="Sagayaradj S."/>
            <person name="Cavanaugh K."/>
            <person name="Han R."/>
            <person name="Bertier L."/>
            <person name="Beede B."/>
            <person name="Kafkas S."/>
            <person name="Golino D."/>
            <person name="Preece J."/>
            <person name="Michelmore R."/>
        </authorList>
    </citation>
    <scope>NUCLEOTIDE SEQUENCE [LARGE SCALE GENOMIC DNA]</scope>
</reference>
<evidence type="ECO:0000313" key="1">
    <source>
        <dbReference type="EMBL" id="KAJ0044491.1"/>
    </source>
</evidence>